<keyword evidence="4" id="KW-0804">Transcription</keyword>
<proteinExistence type="inferred from homology"/>
<dbReference type="Gene3D" id="3.40.190.10">
    <property type="entry name" value="Periplasmic binding protein-like II"/>
    <property type="match status" value="2"/>
</dbReference>
<accession>A0ABQ6F9Y4</accession>
<comment type="similarity">
    <text evidence="1">Belongs to the LysR transcriptional regulatory family.</text>
</comment>
<dbReference type="InterPro" id="IPR000847">
    <property type="entry name" value="LysR_HTH_N"/>
</dbReference>
<gene>
    <name evidence="6" type="ORF">GCM10007933_12220</name>
</gene>
<protein>
    <submittedName>
        <fullName evidence="6">Transcriptional regulator</fullName>
    </submittedName>
</protein>
<keyword evidence="3" id="KW-0238">DNA-binding</keyword>
<evidence type="ECO:0000313" key="7">
    <source>
        <dbReference type="Proteomes" id="UP001157167"/>
    </source>
</evidence>
<dbReference type="Pfam" id="PF03466">
    <property type="entry name" value="LysR_substrate"/>
    <property type="match status" value="1"/>
</dbReference>
<dbReference type="Gene3D" id="1.10.10.10">
    <property type="entry name" value="Winged helix-like DNA-binding domain superfamily/Winged helix DNA-binding domain"/>
    <property type="match status" value="1"/>
</dbReference>
<keyword evidence="7" id="KW-1185">Reference proteome</keyword>
<evidence type="ECO:0000256" key="2">
    <source>
        <dbReference type="ARBA" id="ARBA00023015"/>
    </source>
</evidence>
<dbReference type="RefSeq" id="WP_284187159.1">
    <property type="nucleotide sequence ID" value="NZ_BSPX01000012.1"/>
</dbReference>
<evidence type="ECO:0000256" key="4">
    <source>
        <dbReference type="ARBA" id="ARBA00023163"/>
    </source>
</evidence>
<dbReference type="InterPro" id="IPR036390">
    <property type="entry name" value="WH_DNA-bd_sf"/>
</dbReference>
<dbReference type="InterPro" id="IPR005119">
    <property type="entry name" value="LysR_subst-bd"/>
</dbReference>
<reference evidence="7" key="1">
    <citation type="journal article" date="2019" name="Int. J. Syst. Evol. Microbiol.">
        <title>The Global Catalogue of Microorganisms (GCM) 10K type strain sequencing project: providing services to taxonomists for standard genome sequencing and annotation.</title>
        <authorList>
            <consortium name="The Broad Institute Genomics Platform"/>
            <consortium name="The Broad Institute Genome Sequencing Center for Infectious Disease"/>
            <person name="Wu L."/>
            <person name="Ma J."/>
        </authorList>
    </citation>
    <scope>NUCLEOTIDE SEQUENCE [LARGE SCALE GENOMIC DNA]</scope>
    <source>
        <strain evidence="7">NBRC 102407</strain>
    </source>
</reference>
<dbReference type="PANTHER" id="PTHR30126">
    <property type="entry name" value="HTH-TYPE TRANSCRIPTIONAL REGULATOR"/>
    <property type="match status" value="1"/>
</dbReference>
<evidence type="ECO:0000256" key="1">
    <source>
        <dbReference type="ARBA" id="ARBA00009437"/>
    </source>
</evidence>
<evidence type="ECO:0000259" key="5">
    <source>
        <dbReference type="PROSITE" id="PS50931"/>
    </source>
</evidence>
<dbReference type="SUPFAM" id="SSF53850">
    <property type="entry name" value="Periplasmic binding protein-like II"/>
    <property type="match status" value="1"/>
</dbReference>
<organism evidence="6 7">
    <name type="scientific">Zoogloea oryzae</name>
    <dbReference type="NCBI Taxonomy" id="310767"/>
    <lineage>
        <taxon>Bacteria</taxon>
        <taxon>Pseudomonadati</taxon>
        <taxon>Pseudomonadota</taxon>
        <taxon>Betaproteobacteria</taxon>
        <taxon>Rhodocyclales</taxon>
        <taxon>Zoogloeaceae</taxon>
        <taxon>Zoogloea</taxon>
    </lineage>
</organism>
<dbReference type="Proteomes" id="UP001157167">
    <property type="component" value="Unassembled WGS sequence"/>
</dbReference>
<evidence type="ECO:0000313" key="6">
    <source>
        <dbReference type="EMBL" id="GLT21769.1"/>
    </source>
</evidence>
<sequence length="299" mass="31943">MTVTPHLSLDQWRALIAVVEAGGYAQAAEALFKSQSAVTYAVQKIETVLGVKAFEIHGRKAVLTPTGHMLYRRALALVAEAGDLEQAARKLSAGWEAEIGLAAEVLFPPDLLLEALARFGAEAPRTRIEVIESVLGGTAEALLGGQADVAVTPHIPPGFLGTPLLDMPLLAVASPDHPLHQLGRELGEKDLRPWRHLQVRATGSVRDRRSTTVEVEQRWTFGSMAMSIAAACAGHGFAWYPEAHILRELGDGRLKPLPLGGAELRRVTLYLVIADPDCAGPGVRRLAEILTEVATGASG</sequence>
<dbReference type="InterPro" id="IPR036388">
    <property type="entry name" value="WH-like_DNA-bd_sf"/>
</dbReference>
<dbReference type="PANTHER" id="PTHR30126:SF88">
    <property type="entry name" value="TRANSCRIPTIONAL REGULATOR-RELATED"/>
    <property type="match status" value="1"/>
</dbReference>
<dbReference type="SUPFAM" id="SSF46785">
    <property type="entry name" value="Winged helix' DNA-binding domain"/>
    <property type="match status" value="1"/>
</dbReference>
<evidence type="ECO:0000256" key="3">
    <source>
        <dbReference type="ARBA" id="ARBA00023125"/>
    </source>
</evidence>
<keyword evidence="2" id="KW-0805">Transcription regulation</keyword>
<dbReference type="PROSITE" id="PS50931">
    <property type="entry name" value="HTH_LYSR"/>
    <property type="match status" value="1"/>
</dbReference>
<comment type="caution">
    <text evidence="6">The sequence shown here is derived from an EMBL/GenBank/DDBJ whole genome shotgun (WGS) entry which is preliminary data.</text>
</comment>
<feature type="domain" description="HTH lysR-type" evidence="5">
    <location>
        <begin position="7"/>
        <end position="64"/>
    </location>
</feature>
<dbReference type="Pfam" id="PF00126">
    <property type="entry name" value="HTH_1"/>
    <property type="match status" value="1"/>
</dbReference>
<dbReference type="EMBL" id="BSPX01000012">
    <property type="protein sequence ID" value="GLT21769.1"/>
    <property type="molecule type" value="Genomic_DNA"/>
</dbReference>
<name>A0ABQ6F9Y4_9RHOO</name>